<keyword evidence="2" id="KW-1185">Reference proteome</keyword>
<dbReference type="OrthoDB" id="6490595at2"/>
<proteinExistence type="predicted"/>
<gene>
    <name evidence="1" type="ORF">HA48_06250</name>
</gene>
<reference evidence="1 2" key="1">
    <citation type="journal article" date="2017" name="Antonie Van Leeuwenhoek">
        <title>Phylogenomic resolution of the bacterial genus Pantoea and its relationship with Erwinia and Tatumella.</title>
        <authorList>
            <person name="Palmer M."/>
            <person name="Steenkamp E.T."/>
            <person name="Coetzee M.P."/>
            <person name="Chan W.Y."/>
            <person name="van Zyl E."/>
            <person name="De Maayer P."/>
            <person name="Coutinho T.A."/>
            <person name="Blom J."/>
            <person name="Smits T.H."/>
            <person name="Duffy B."/>
            <person name="Venter S.N."/>
        </authorList>
    </citation>
    <scope>NUCLEOTIDE SEQUENCE [LARGE SCALE GENOMIC DNA]</scope>
    <source>
        <strain evidence="1 2">LMG 26277</strain>
    </source>
</reference>
<dbReference type="STRING" id="1076551.HA48_06250"/>
<dbReference type="Proteomes" id="UP000193104">
    <property type="component" value="Unassembled WGS sequence"/>
</dbReference>
<evidence type="ECO:0000313" key="2">
    <source>
        <dbReference type="Proteomes" id="UP000193104"/>
    </source>
</evidence>
<dbReference type="Gene3D" id="3.30.70.2360">
    <property type="match status" value="1"/>
</dbReference>
<name>A0A1X1DBN1_9GAMM</name>
<dbReference type="AlphaFoldDB" id="A0A1X1DBN1"/>
<sequence length="96" mass="10308">MSDHGVNRYVVTFSYQEKGLGDLQSLNSAMVNGGYTTTLHDDDGHPHELGSNSFGIVSALEEQDLADHAAALAEVALHQRPEVSVTTLDAFLKAQP</sequence>
<comment type="caution">
    <text evidence="1">The sequence shown here is derived from an EMBL/GenBank/DDBJ whole genome shotgun (WGS) entry which is preliminary data.</text>
</comment>
<dbReference type="RefSeq" id="WP_128600276.1">
    <property type="nucleotide sequence ID" value="NZ_MLFS01000012.1"/>
</dbReference>
<accession>A0A1X1DBN1</accession>
<dbReference type="GO" id="GO:0004521">
    <property type="term" value="F:RNA endonuclease activity"/>
    <property type="evidence" value="ECO:0007669"/>
    <property type="project" value="InterPro"/>
</dbReference>
<protein>
    <submittedName>
        <fullName evidence="1">Uncharacterized protein</fullName>
    </submittedName>
</protein>
<organism evidence="1 2">
    <name type="scientific">Pantoea wallisii</name>
    <dbReference type="NCBI Taxonomy" id="1076551"/>
    <lineage>
        <taxon>Bacteria</taxon>
        <taxon>Pseudomonadati</taxon>
        <taxon>Pseudomonadota</taxon>
        <taxon>Gammaproteobacteria</taxon>
        <taxon>Enterobacterales</taxon>
        <taxon>Erwiniaceae</taxon>
        <taxon>Pantoea</taxon>
    </lineage>
</organism>
<dbReference type="InterPro" id="IPR022597">
    <property type="entry name" value="GhoS"/>
</dbReference>
<dbReference type="EMBL" id="MLFS01000012">
    <property type="protein sequence ID" value="ORM74024.1"/>
    <property type="molecule type" value="Genomic_DNA"/>
</dbReference>
<evidence type="ECO:0000313" key="1">
    <source>
        <dbReference type="EMBL" id="ORM74024.1"/>
    </source>
</evidence>
<dbReference type="Pfam" id="PF11080">
    <property type="entry name" value="GhoS"/>
    <property type="match status" value="1"/>
</dbReference>
<dbReference type="InterPro" id="IPR038241">
    <property type="entry name" value="GhoS_sf"/>
</dbReference>